<dbReference type="EMBL" id="CP001083">
    <property type="protein sequence ID" value="ACQ51663.1"/>
    <property type="molecule type" value="Genomic_DNA"/>
</dbReference>
<organism evidence="1 2">
    <name type="scientific">Clostridium botulinum (strain 657 / Type Ba4)</name>
    <dbReference type="NCBI Taxonomy" id="515621"/>
    <lineage>
        <taxon>Bacteria</taxon>
        <taxon>Bacillati</taxon>
        <taxon>Bacillota</taxon>
        <taxon>Clostridia</taxon>
        <taxon>Eubacteriales</taxon>
        <taxon>Clostridiaceae</taxon>
        <taxon>Clostridium</taxon>
    </lineage>
</organism>
<evidence type="ECO:0000313" key="2">
    <source>
        <dbReference type="Proteomes" id="UP000002333"/>
    </source>
</evidence>
<reference evidence="1 2" key="1">
    <citation type="journal article" date="2007" name="PLoS ONE">
        <title>Analysis of the neurotoxin complex genes in Clostridium botulinum A1-A4 and B1 strains: BoNT/A3, /Ba4 and /B1 clusters are located within plasmids.</title>
        <authorList>
            <person name="Smith T.J."/>
            <person name="Hill K.K."/>
            <person name="Foley B.T."/>
            <person name="Detter J.C."/>
            <person name="Munk A.C."/>
            <person name="Bruce D.C."/>
            <person name="Doggett N.A."/>
            <person name="Smith L.A."/>
            <person name="Marks J.D."/>
            <person name="Xie G."/>
            <person name="Brettin T.S."/>
        </authorList>
    </citation>
    <scope>NUCLEOTIDE SEQUENCE [LARGE SCALE GENOMIC DNA]</scope>
    <source>
        <strain evidence="2">657 / Type Ba4</strain>
    </source>
</reference>
<dbReference type="Proteomes" id="UP000002333">
    <property type="component" value="Chromosome"/>
</dbReference>
<dbReference type="AlphaFoldDB" id="A0A3F3A0V9"/>
<dbReference type="KEGG" id="cbi:CLJ_B1382"/>
<gene>
    <name evidence="1" type="ordered locus">CLJ_B1382</name>
</gene>
<name>A0A3F3A0V9_CLOB6</name>
<proteinExistence type="predicted"/>
<dbReference type="RefSeq" id="WP_012720445.1">
    <property type="nucleotide sequence ID" value="NC_012658.1"/>
</dbReference>
<sequence length="50" mass="5946">MNNYQKYIVRLAKLEMKINNISFYKAKKKAMSVRKSIGDMLINKYGFKIN</sequence>
<protein>
    <submittedName>
        <fullName evidence="1">Uncharacterized protein</fullName>
    </submittedName>
</protein>
<accession>A0A3F3A0V9</accession>
<evidence type="ECO:0000313" key="1">
    <source>
        <dbReference type="EMBL" id="ACQ51663.1"/>
    </source>
</evidence>
<reference evidence="2" key="2">
    <citation type="submission" date="2008-05" db="EMBL/GenBank/DDBJ databases">
        <title>Genome sequence of Clostridium botulinum Ba4 strain 657.</title>
        <authorList>
            <person name="Shrivastava S."/>
            <person name="Brown J.L."/>
            <person name="Bruce D."/>
            <person name="Detter C."/>
            <person name="Munk C."/>
            <person name="Smith L.A."/>
            <person name="Smith T.J."/>
            <person name="Sutton G."/>
            <person name="Brettin T.S."/>
        </authorList>
    </citation>
    <scope>NUCLEOTIDE SEQUENCE [LARGE SCALE GENOMIC DNA]</scope>
    <source>
        <strain evidence="2">657 / Type Ba4</strain>
    </source>
</reference>